<dbReference type="PANTHER" id="PTHR44757">
    <property type="entry name" value="DIGUANYLATE CYCLASE DGCP"/>
    <property type="match status" value="1"/>
</dbReference>
<dbReference type="NCBIfam" id="TIGR00254">
    <property type="entry name" value="GGDEF"/>
    <property type="match status" value="1"/>
</dbReference>
<dbReference type="PANTHER" id="PTHR44757:SF2">
    <property type="entry name" value="BIOFILM ARCHITECTURE MAINTENANCE PROTEIN MBAA"/>
    <property type="match status" value="1"/>
</dbReference>
<dbReference type="InterPro" id="IPR000160">
    <property type="entry name" value="GGDEF_dom"/>
</dbReference>
<feature type="coiled-coil region" evidence="1">
    <location>
        <begin position="154"/>
        <end position="195"/>
    </location>
</feature>
<dbReference type="InterPro" id="IPR029787">
    <property type="entry name" value="Nucleotide_cyclase"/>
</dbReference>
<dbReference type="PROSITE" id="PS50113">
    <property type="entry name" value="PAC"/>
    <property type="match status" value="1"/>
</dbReference>
<dbReference type="InterPro" id="IPR000014">
    <property type="entry name" value="PAS"/>
</dbReference>
<dbReference type="Gene3D" id="3.30.450.20">
    <property type="entry name" value="PAS domain"/>
    <property type="match status" value="1"/>
</dbReference>
<dbReference type="SMART" id="SM00267">
    <property type="entry name" value="GGDEF"/>
    <property type="match status" value="1"/>
</dbReference>
<dbReference type="EMBL" id="LWAE01000005">
    <property type="protein sequence ID" value="KZL90374.1"/>
    <property type="molecule type" value="Genomic_DNA"/>
</dbReference>
<feature type="domain" description="EAL" evidence="3">
    <location>
        <begin position="368"/>
        <end position="622"/>
    </location>
</feature>
<dbReference type="PROSITE" id="PS50887">
    <property type="entry name" value="GGDEF"/>
    <property type="match status" value="1"/>
</dbReference>
<name>A0A162RTZ8_9CLOT</name>
<comment type="caution">
    <text evidence="5">The sequence shown here is derived from an EMBL/GenBank/DDBJ whole genome shotgun (WGS) entry which is preliminary data.</text>
</comment>
<dbReference type="AlphaFoldDB" id="A0A162RTZ8"/>
<dbReference type="InterPro" id="IPR000700">
    <property type="entry name" value="PAS-assoc_C"/>
</dbReference>
<proteinExistence type="predicted"/>
<protein>
    <submittedName>
        <fullName evidence="5">Phytochrome-like protein cph2</fullName>
    </submittedName>
</protein>
<evidence type="ECO:0000259" key="2">
    <source>
        <dbReference type="PROSITE" id="PS50113"/>
    </source>
</evidence>
<dbReference type="OrthoDB" id="9762141at2"/>
<dbReference type="Proteomes" id="UP000076603">
    <property type="component" value="Unassembled WGS sequence"/>
</dbReference>
<dbReference type="NCBIfam" id="TIGR00229">
    <property type="entry name" value="sensory_box"/>
    <property type="match status" value="1"/>
</dbReference>
<feature type="domain" description="PAC" evidence="2">
    <location>
        <begin position="114"/>
        <end position="166"/>
    </location>
</feature>
<reference evidence="5 6" key="1">
    <citation type="submission" date="2016-04" db="EMBL/GenBank/DDBJ databases">
        <title>Genome sequence of Clostridium magnum DSM 2767.</title>
        <authorList>
            <person name="Poehlein A."/>
            <person name="Uhlig R."/>
            <person name="Fischer R."/>
            <person name="Bahl H."/>
            <person name="Daniel R."/>
        </authorList>
    </citation>
    <scope>NUCLEOTIDE SEQUENCE [LARGE SCALE GENOMIC DNA]</scope>
    <source>
        <strain evidence="5 6">DSM 2767</strain>
    </source>
</reference>
<evidence type="ECO:0000256" key="1">
    <source>
        <dbReference type="SAM" id="Coils"/>
    </source>
</evidence>
<dbReference type="InterPro" id="IPR043128">
    <property type="entry name" value="Rev_trsase/Diguanyl_cyclase"/>
</dbReference>
<evidence type="ECO:0000259" key="3">
    <source>
        <dbReference type="PROSITE" id="PS50883"/>
    </source>
</evidence>
<evidence type="ECO:0000259" key="4">
    <source>
        <dbReference type="PROSITE" id="PS50887"/>
    </source>
</evidence>
<dbReference type="CDD" id="cd01949">
    <property type="entry name" value="GGDEF"/>
    <property type="match status" value="1"/>
</dbReference>
<evidence type="ECO:0000313" key="6">
    <source>
        <dbReference type="Proteomes" id="UP000076603"/>
    </source>
</evidence>
<dbReference type="Gene3D" id="3.30.70.270">
    <property type="match status" value="1"/>
</dbReference>
<organism evidence="5 6">
    <name type="scientific">Clostridium magnum DSM 2767</name>
    <dbReference type="NCBI Taxonomy" id="1121326"/>
    <lineage>
        <taxon>Bacteria</taxon>
        <taxon>Bacillati</taxon>
        <taxon>Bacillota</taxon>
        <taxon>Clostridia</taxon>
        <taxon>Eubacteriales</taxon>
        <taxon>Clostridiaceae</taxon>
        <taxon>Clostridium</taxon>
    </lineage>
</organism>
<dbReference type="Pfam" id="PF00990">
    <property type="entry name" value="GGDEF"/>
    <property type="match status" value="1"/>
</dbReference>
<dbReference type="PATRIC" id="fig|1121326.3.peg.4201"/>
<dbReference type="RefSeq" id="WP_066626585.1">
    <property type="nucleotide sequence ID" value="NZ_FQXL01000008.1"/>
</dbReference>
<keyword evidence="1" id="KW-0175">Coiled coil</keyword>
<dbReference type="CDD" id="cd01948">
    <property type="entry name" value="EAL"/>
    <property type="match status" value="1"/>
</dbReference>
<dbReference type="SMART" id="SM00052">
    <property type="entry name" value="EAL"/>
    <property type="match status" value="1"/>
</dbReference>
<dbReference type="Pfam" id="PF13426">
    <property type="entry name" value="PAS_9"/>
    <property type="match status" value="1"/>
</dbReference>
<feature type="domain" description="GGDEF" evidence="4">
    <location>
        <begin position="226"/>
        <end position="359"/>
    </location>
</feature>
<dbReference type="Gene3D" id="3.20.20.450">
    <property type="entry name" value="EAL domain"/>
    <property type="match status" value="1"/>
</dbReference>
<dbReference type="SUPFAM" id="SSF141868">
    <property type="entry name" value="EAL domain-like"/>
    <property type="match status" value="1"/>
</dbReference>
<sequence length="633" mass="72443">MELKKRNYIDGETQDPTYLGIQPTKNILTCDGENKVLCNRAEFCISLIDNGELLVNIWNLDGILLKFNNYGQRKTGYVEEEVLGKGWINKILPENHIPGLNEMFNVMKGGKIPPVTECKLYCKDGRDLDIMWSNYLMRDAKGNPYLAVSVGMDITELKNTTKRLTESYKELQTINNKLESAQQQLQDQLEQQNKIAYYDELTSLPNRSLLLQQLSSAITSAKLTDSKIALLFMDLDNFKDVNDTLGHNNGDELLKVIGGLFSKFASYNVAAARFGGDEFVLLIKNIEDKSVVVSLCNEVIEQFKKPVCVNNREFYISISIGAAIYPKDGQDEYTLLKNADIAMYNAKEQIGNRFILFDDKMNQRILEKLDIENGLRRALKNNEFIIFYQPQVNINYNKIVGLEALIRWNHPTQGLIPPFKFIPVAEETGLIVEIGEWVLRKVCEQFVIWENNRIAPKRMSVNISAKQFEQNEFIDIVEKIISETKMNPKCLELEITESIAMKNLDYTIKVINDLKRLNINTSLDDFGTGFSSLNYLMRLPINTLKIDKSFLDNIVLNSNEELIAKTIIKLAKKMKLDVVAEGVETPDQLNFLKKQKCNIAQGYLFSKPIPSKEVEDMLIAKRIFICRDDFTYI</sequence>
<keyword evidence="6" id="KW-1185">Reference proteome</keyword>
<dbReference type="CDD" id="cd00130">
    <property type="entry name" value="PAS"/>
    <property type="match status" value="1"/>
</dbReference>
<dbReference type="Pfam" id="PF00563">
    <property type="entry name" value="EAL"/>
    <property type="match status" value="1"/>
</dbReference>
<evidence type="ECO:0000313" key="5">
    <source>
        <dbReference type="EMBL" id="KZL90374.1"/>
    </source>
</evidence>
<dbReference type="InterPro" id="IPR001633">
    <property type="entry name" value="EAL_dom"/>
</dbReference>
<dbReference type="SUPFAM" id="SSF55785">
    <property type="entry name" value="PYP-like sensor domain (PAS domain)"/>
    <property type="match status" value="1"/>
</dbReference>
<dbReference type="FunFam" id="3.20.20.450:FF:000001">
    <property type="entry name" value="Cyclic di-GMP phosphodiesterase yahA"/>
    <property type="match status" value="1"/>
</dbReference>
<dbReference type="InterPro" id="IPR035919">
    <property type="entry name" value="EAL_sf"/>
</dbReference>
<dbReference type="InterPro" id="IPR052155">
    <property type="entry name" value="Biofilm_reg_signaling"/>
</dbReference>
<dbReference type="SMART" id="SM00086">
    <property type="entry name" value="PAC"/>
    <property type="match status" value="1"/>
</dbReference>
<dbReference type="PROSITE" id="PS50883">
    <property type="entry name" value="EAL"/>
    <property type="match status" value="1"/>
</dbReference>
<accession>A0A162RTZ8</accession>
<dbReference type="InterPro" id="IPR001610">
    <property type="entry name" value="PAC"/>
</dbReference>
<dbReference type="STRING" id="1121326.CLMAG_41450"/>
<gene>
    <name evidence="5" type="primary">cph2_6</name>
    <name evidence="5" type="ORF">CLMAG_41450</name>
</gene>
<dbReference type="InterPro" id="IPR035965">
    <property type="entry name" value="PAS-like_dom_sf"/>
</dbReference>
<dbReference type="SUPFAM" id="SSF55073">
    <property type="entry name" value="Nucleotide cyclase"/>
    <property type="match status" value="1"/>
</dbReference>